<feature type="transmembrane region" description="Helical" evidence="2">
    <location>
        <begin position="74"/>
        <end position="94"/>
    </location>
</feature>
<dbReference type="Proteomes" id="UP000193834">
    <property type="component" value="Unassembled WGS sequence"/>
</dbReference>
<accession>A0A1X7JIZ3</accession>
<dbReference type="Pfam" id="PF11085">
    <property type="entry name" value="YqhR"/>
    <property type="match status" value="1"/>
</dbReference>
<feature type="transmembrane region" description="Helical" evidence="2">
    <location>
        <begin position="137"/>
        <end position="156"/>
    </location>
</feature>
<organism evidence="3 4">
    <name type="scientific">Paenibacillus aquistagni</name>
    <dbReference type="NCBI Taxonomy" id="1852522"/>
    <lineage>
        <taxon>Bacteria</taxon>
        <taxon>Bacillati</taxon>
        <taxon>Bacillota</taxon>
        <taxon>Bacilli</taxon>
        <taxon>Bacillales</taxon>
        <taxon>Paenibacillaceae</taxon>
        <taxon>Paenibacillus</taxon>
    </lineage>
</organism>
<feature type="transmembrane region" description="Helical" evidence="2">
    <location>
        <begin position="21"/>
        <end position="43"/>
    </location>
</feature>
<sequence length="186" mass="21661">MKEFQYRREQNNKDTQQQRTNPFLFAVRLGFFAGLIWGCMRWMSYALSFTKVVPGFLVEPFYSHKYLLTWKGGVVGLVSFILFSIVASLIYTFLFKKYTGPWGGMIYGFVWWLLLFVAFGPMIGLMPQVTKTTWNTIWTDSCLFILWGLFIGYTVAMEFNDERLREPDNQSNGSNMNNQQPSPSTQ</sequence>
<dbReference type="EMBL" id="FXAZ01000001">
    <property type="protein sequence ID" value="SMG28075.1"/>
    <property type="molecule type" value="Genomic_DNA"/>
</dbReference>
<name>A0A1X7JIZ3_9BACL</name>
<dbReference type="RefSeq" id="WP_085493784.1">
    <property type="nucleotide sequence ID" value="NZ_FXAZ01000001.1"/>
</dbReference>
<reference evidence="3 4" key="1">
    <citation type="submission" date="2017-04" db="EMBL/GenBank/DDBJ databases">
        <authorList>
            <person name="Afonso C.L."/>
            <person name="Miller P.J."/>
            <person name="Scott M.A."/>
            <person name="Spackman E."/>
            <person name="Goraichik I."/>
            <person name="Dimitrov K.M."/>
            <person name="Suarez D.L."/>
            <person name="Swayne D.E."/>
        </authorList>
    </citation>
    <scope>NUCLEOTIDE SEQUENCE [LARGE SCALE GENOMIC DNA]</scope>
    <source>
        <strain evidence="3 4">11</strain>
    </source>
</reference>
<dbReference type="InterPro" id="IPR024563">
    <property type="entry name" value="YqhR"/>
</dbReference>
<evidence type="ECO:0000313" key="3">
    <source>
        <dbReference type="EMBL" id="SMG28075.1"/>
    </source>
</evidence>
<feature type="compositionally biased region" description="Low complexity" evidence="1">
    <location>
        <begin position="169"/>
        <end position="186"/>
    </location>
</feature>
<dbReference type="STRING" id="1852522.SAMN06295960_1669"/>
<dbReference type="AlphaFoldDB" id="A0A1X7JIZ3"/>
<gene>
    <name evidence="3" type="ORF">SAMN06295960_1669</name>
</gene>
<protein>
    <submittedName>
        <fullName evidence="3">Conserved membrane protein YqhR</fullName>
    </submittedName>
</protein>
<evidence type="ECO:0000313" key="4">
    <source>
        <dbReference type="Proteomes" id="UP000193834"/>
    </source>
</evidence>
<evidence type="ECO:0000256" key="2">
    <source>
        <dbReference type="SAM" id="Phobius"/>
    </source>
</evidence>
<keyword evidence="4" id="KW-1185">Reference proteome</keyword>
<evidence type="ECO:0000256" key="1">
    <source>
        <dbReference type="SAM" id="MobiDB-lite"/>
    </source>
</evidence>
<keyword evidence="2" id="KW-0472">Membrane</keyword>
<keyword evidence="2" id="KW-0812">Transmembrane</keyword>
<keyword evidence="2" id="KW-1133">Transmembrane helix</keyword>
<feature type="region of interest" description="Disordered" evidence="1">
    <location>
        <begin position="165"/>
        <end position="186"/>
    </location>
</feature>
<feature type="transmembrane region" description="Helical" evidence="2">
    <location>
        <begin position="106"/>
        <end position="125"/>
    </location>
</feature>
<proteinExistence type="predicted"/>
<dbReference type="OrthoDB" id="2691442at2"/>